<gene>
    <name evidence="1" type="ORF">PGAL8A_00070400</name>
</gene>
<dbReference type="AlphaFoldDB" id="A0A1J1GKS4"/>
<comment type="caution">
    <text evidence="1">The sequence shown here is derived from an EMBL/GenBank/DDBJ whole genome shotgun (WGS) entry which is preliminary data.</text>
</comment>
<dbReference type="Proteomes" id="UP000220797">
    <property type="component" value="Unassembled WGS sequence"/>
</dbReference>
<sequence length="949" mass="114918">MISVKNELAYNNPFFTTLKLRKYFNIIPKNNEKREKFLKFNKKCTHEGKVIDNYKDNGMINYRRMEVNKLLKHMLHNLKDKKMKEKGENNKIEEIVKYFFNNDIITNNLNFIQFNMLLTIINKSEIKLNNKILNDIILLLHKKIDIIKSDINNTNSSWINIINILSNISKNNKLILCLIHKHLDNVKNIEIKNRGLSFVDKFIYVITCKEYNYSIREISLLLYSCYKLNIRNTDLFNFIFEKIDKNNYIFNCLDISIFVYSVHKLKLHNFIIFLEKIKKDILKNLLHFSSGHLINILLAYTYFFYNKKIYSRQIELFIYKIFNRCIDILNSFPNREFCNFLNFIIQNDFYMSEKQQTEILSVISNLINNNNSTLKINLMIDIDIFTIVNFIYKYKNDYIKNINDSVFNSLDKCIINLIKKKKMNENLLIYLLHFYKCRVNVSNRILLFFLENIYIYKLELKMKVILLTSIERYLELIQNNNKEKILFSKYYYELINCIYEDICNIINKKENSFIEENQNEIEVSIYKKKEKEILSSIDIKEILKLLKKRNHEISYSSNILNNNLENKIKIVEKMLYNKLSNYVIKQKNLELFYFVLMNKNVHKEFLDKSESIINSYISILNKFILELKKNNRSENKLQGSFIHALNLCNECNLIKRGNINNFLNNKNIILKYMDVFNLYEEKDNYFNLYVHMFLFDLNNNLLLFISYFFKIILRCLRNKEFNFEDKLQSLVDIYSSVIKVNNNYYNIYINTIYKITFFKVFHNYKKLNFKYMSLLFYSNIMHIFLHMYSKNNYINHIILSLRLLLRQFVYFLNLLDENIYNLFLINFREITKYHKRNNETQISSLISLDELIYIYRVLTIFHFVNLYKYMNNYELECFYIFYKILKFYIFKIKNFSINDFTQTHKNVSSIHSSVLNCLNGIFKNNTRINILSEKIVFPLFIIDILIYKN</sequence>
<dbReference type="RefSeq" id="XP_028525822.1">
    <property type="nucleotide sequence ID" value="XM_028673976.1"/>
</dbReference>
<name>A0A1J1GKS4_PLAGA</name>
<evidence type="ECO:0000313" key="2">
    <source>
        <dbReference type="Proteomes" id="UP000220797"/>
    </source>
</evidence>
<dbReference type="GeneID" id="39729229"/>
<keyword evidence="2" id="KW-1185">Reference proteome</keyword>
<reference evidence="1" key="1">
    <citation type="submission" date="2015-04" db="EMBL/GenBank/DDBJ databases">
        <authorList>
            <consortium name="Pathogen Informatics"/>
        </authorList>
    </citation>
    <scope>NUCLEOTIDE SEQUENCE [LARGE SCALE GENOMIC DNA]</scope>
    <source>
        <strain evidence="1">8A</strain>
    </source>
</reference>
<evidence type="ECO:0000313" key="1">
    <source>
        <dbReference type="EMBL" id="CRG93000.1"/>
    </source>
</evidence>
<dbReference type="EMBL" id="CVMV01000004">
    <property type="protein sequence ID" value="CRG93000.1"/>
    <property type="molecule type" value="Genomic_DNA"/>
</dbReference>
<accession>A0A1J1GKS4</accession>
<protein>
    <submittedName>
        <fullName evidence="1">Uncharacterized protein</fullName>
    </submittedName>
</protein>
<dbReference type="OrthoDB" id="377467at2759"/>
<dbReference type="VEuPathDB" id="PlasmoDB:PGAL8A_00070400"/>
<organism evidence="1 2">
    <name type="scientific">Plasmodium gallinaceum</name>
    <dbReference type="NCBI Taxonomy" id="5849"/>
    <lineage>
        <taxon>Eukaryota</taxon>
        <taxon>Sar</taxon>
        <taxon>Alveolata</taxon>
        <taxon>Apicomplexa</taxon>
        <taxon>Aconoidasida</taxon>
        <taxon>Haemosporida</taxon>
        <taxon>Plasmodiidae</taxon>
        <taxon>Plasmodium</taxon>
        <taxon>Plasmodium (Haemamoeba)</taxon>
    </lineage>
</organism>
<proteinExistence type="predicted"/>